<evidence type="ECO:0000256" key="1">
    <source>
        <dbReference type="ARBA" id="ARBA00004304"/>
    </source>
</evidence>
<feature type="transmembrane region" description="Helical" evidence="9">
    <location>
        <begin position="86"/>
        <end position="106"/>
    </location>
</feature>
<comment type="subunit">
    <text evidence="9">Component of the TIM23 complex.</text>
</comment>
<gene>
    <name evidence="11" type="primary">TIM21</name>
    <name evidence="11" type="ORF">SLS59_002999</name>
</gene>
<evidence type="ECO:0000256" key="10">
    <source>
        <dbReference type="SAM" id="MobiDB-lite"/>
    </source>
</evidence>
<keyword evidence="7 9" id="KW-0496">Mitochondrion</keyword>
<protein>
    <recommendedName>
        <fullName evidence="3 9">Mitochondrial import inner membrane translocase subunit Tim21</fullName>
    </recommendedName>
</protein>
<keyword evidence="9" id="KW-0999">Mitochondrion inner membrane</keyword>
<dbReference type="Pfam" id="PF08294">
    <property type="entry name" value="TIM21"/>
    <property type="match status" value="1"/>
</dbReference>
<evidence type="ECO:0000256" key="3">
    <source>
        <dbReference type="ARBA" id="ARBA00020726"/>
    </source>
</evidence>
<dbReference type="InterPro" id="IPR038552">
    <property type="entry name" value="Tim21_IMS_sf"/>
</dbReference>
<keyword evidence="4 9" id="KW-0812">Transmembrane</keyword>
<comment type="caution">
    <text evidence="11">The sequence shown here is derived from an EMBL/GenBank/DDBJ whole genome shotgun (WGS) entry which is preliminary data.</text>
</comment>
<evidence type="ECO:0000256" key="9">
    <source>
        <dbReference type="RuleBase" id="RU367142"/>
    </source>
</evidence>
<dbReference type="PANTHER" id="PTHR13032">
    <property type="entry name" value="MITOCHONDRIAL IMPORT INNER MEMBRANE TRANSLOCASE SUBUNIT TIM21"/>
    <property type="match status" value="1"/>
</dbReference>
<evidence type="ECO:0000256" key="4">
    <source>
        <dbReference type="ARBA" id="ARBA00022692"/>
    </source>
</evidence>
<keyword evidence="12" id="KW-1185">Reference proteome</keyword>
<comment type="similarity">
    <text evidence="2 9">Belongs to the TIM21 family.</text>
</comment>
<keyword evidence="6 9" id="KW-1133">Transmembrane helix</keyword>
<keyword evidence="9" id="KW-0653">Protein transport</keyword>
<evidence type="ECO:0000256" key="8">
    <source>
        <dbReference type="ARBA" id="ARBA00023136"/>
    </source>
</evidence>
<comment type="subcellular location">
    <subcellularLocation>
        <location evidence="9">Mitochondrion inner membrane</location>
        <topology evidence="9">Single-pass membrane protein</topology>
    </subcellularLocation>
    <subcellularLocation>
        <location evidence="1">Mitochondrion membrane</location>
        <topology evidence="1">Single-pass membrane protein</topology>
    </subcellularLocation>
</comment>
<evidence type="ECO:0000313" key="12">
    <source>
        <dbReference type="Proteomes" id="UP001521222"/>
    </source>
</evidence>
<reference evidence="11 12" key="1">
    <citation type="submission" date="2024-02" db="EMBL/GenBank/DDBJ databases">
        <title>De novo assembly and annotation of 12 fungi associated with fruit tree decline syndrome in Ontario, Canada.</title>
        <authorList>
            <person name="Sulman M."/>
            <person name="Ellouze W."/>
            <person name="Ilyukhin E."/>
        </authorList>
    </citation>
    <scope>NUCLEOTIDE SEQUENCE [LARGE SCALE GENOMIC DNA]</scope>
    <source>
        <strain evidence="11 12">M97-236</strain>
    </source>
</reference>
<feature type="region of interest" description="Disordered" evidence="10">
    <location>
        <begin position="35"/>
        <end position="56"/>
    </location>
</feature>
<accession>A0ABR3RN80</accession>
<evidence type="ECO:0000313" key="11">
    <source>
        <dbReference type="EMBL" id="KAL1605880.1"/>
    </source>
</evidence>
<evidence type="ECO:0000256" key="7">
    <source>
        <dbReference type="ARBA" id="ARBA00023128"/>
    </source>
</evidence>
<keyword evidence="8 9" id="KW-0472">Membrane</keyword>
<dbReference type="InterPro" id="IPR013261">
    <property type="entry name" value="Tim21"/>
</dbReference>
<dbReference type="Gene3D" id="3.10.450.320">
    <property type="entry name" value="Mitochondrial import inner membrane translocase subunit Tim21"/>
    <property type="match status" value="1"/>
</dbReference>
<dbReference type="EMBL" id="JAKIXB020000008">
    <property type="protein sequence ID" value="KAL1605880.1"/>
    <property type="molecule type" value="Genomic_DNA"/>
</dbReference>
<proteinExistence type="inferred from homology"/>
<evidence type="ECO:0000256" key="2">
    <source>
        <dbReference type="ARBA" id="ARBA00010867"/>
    </source>
</evidence>
<keyword evidence="9" id="KW-0811">Translocation</keyword>
<evidence type="ECO:0000256" key="6">
    <source>
        <dbReference type="ARBA" id="ARBA00022989"/>
    </source>
</evidence>
<keyword evidence="5" id="KW-0809">Transit peptide</keyword>
<dbReference type="PANTHER" id="PTHR13032:SF6">
    <property type="entry name" value="MITOCHONDRIAL IMPORT INNER MEMBRANE TRANSLOCASE SUBUNIT TIM21"/>
    <property type="match status" value="1"/>
</dbReference>
<keyword evidence="9" id="KW-0813">Transport</keyword>
<sequence length="238" mass="26697">MTALYKPTEAISLLRPSLLLPRIQPSSTRRMRAAFSTTRPARDTIPGSPIPGPPRKSITLTGDTGRVRWNELSPGEKVVRTTQQSFNLVVVAIGVIATGGVAYFLFSDVFSPNSKTAHFNHATDMIRQDPRCQKLLGDGSKIAAFGEASWSRWARNRYISSTEETDKWGTEHLRFRFYVEGENGRQGVVNAHLFKKPSMNTFEYAELAVDVKGHPRIDLAAKEKQDHLAPKIFGARWW</sequence>
<organism evidence="11 12">
    <name type="scientific">Nothophoma quercina</name>
    <dbReference type="NCBI Taxonomy" id="749835"/>
    <lineage>
        <taxon>Eukaryota</taxon>
        <taxon>Fungi</taxon>
        <taxon>Dikarya</taxon>
        <taxon>Ascomycota</taxon>
        <taxon>Pezizomycotina</taxon>
        <taxon>Dothideomycetes</taxon>
        <taxon>Pleosporomycetidae</taxon>
        <taxon>Pleosporales</taxon>
        <taxon>Pleosporineae</taxon>
        <taxon>Didymellaceae</taxon>
        <taxon>Nothophoma</taxon>
    </lineage>
</organism>
<name>A0ABR3RN80_9PLEO</name>
<dbReference type="Proteomes" id="UP001521222">
    <property type="component" value="Unassembled WGS sequence"/>
</dbReference>
<comment type="function">
    <text evidence="9">Essential component of the TIM23 complex, a complex that mediates the translocation of transit peptide-containing proteins across the mitochondrial inner membrane.</text>
</comment>
<evidence type="ECO:0000256" key="5">
    <source>
        <dbReference type="ARBA" id="ARBA00022946"/>
    </source>
</evidence>